<accession>A0A2Z2NZP7</accession>
<dbReference type="OrthoDB" id="9768851at2"/>
<dbReference type="SUPFAM" id="SSF51430">
    <property type="entry name" value="NAD(P)-linked oxidoreductase"/>
    <property type="match status" value="1"/>
</dbReference>
<dbReference type="Proteomes" id="UP000250079">
    <property type="component" value="Chromosome"/>
</dbReference>
<dbReference type="KEGG" id="gai:IMCC3135_12580"/>
<dbReference type="EC" id="1.1.1.107" evidence="2"/>
<dbReference type="PANTHER" id="PTHR42686:SF1">
    <property type="entry name" value="GH17980P-RELATED"/>
    <property type="match status" value="1"/>
</dbReference>
<sequence length="333" mass="36149">MPEFSTRPIGNTSIAVTELGLGCAAMAGNHRPVEDVDIAGAIDEALENKVGYVDTAPFYGFGRSEHFVGNGLRHRDDYVLSTKAGRLLAPGFPTDSSAGEWPGSFPFHQIYDYSYEGVMRSYEDSLQRLGVSRIDILLLHDIGAMQHGEEANRALFNDAMTGGYRALDELRRAGDIKAIGLGVNEQEVCLQAMEHGHWDAFLLAGRYTLLEQAPLDKLFPACAEAETSIILGGPFNSGILVGGETWNYAKAPADVVEKVRRINEICQSHGVPLPAAALQFPLGATQVASVIPGPRSRSDMRQILDWFQLDIPASLWSDLQNAQLLAENAPLPG</sequence>
<dbReference type="Pfam" id="PF00248">
    <property type="entry name" value="Aldo_ket_red"/>
    <property type="match status" value="1"/>
</dbReference>
<dbReference type="RefSeq" id="WP_088917906.1">
    <property type="nucleotide sequence ID" value="NZ_CP018632.1"/>
</dbReference>
<evidence type="ECO:0000313" key="2">
    <source>
        <dbReference type="EMBL" id="ASJ72604.1"/>
    </source>
</evidence>
<evidence type="ECO:0000259" key="1">
    <source>
        <dbReference type="Pfam" id="PF00248"/>
    </source>
</evidence>
<dbReference type="PANTHER" id="PTHR42686">
    <property type="entry name" value="GH17980P-RELATED"/>
    <property type="match status" value="1"/>
</dbReference>
<organism evidence="2 3">
    <name type="scientific">Granulosicoccus antarcticus IMCC3135</name>
    <dbReference type="NCBI Taxonomy" id="1192854"/>
    <lineage>
        <taxon>Bacteria</taxon>
        <taxon>Pseudomonadati</taxon>
        <taxon>Pseudomonadota</taxon>
        <taxon>Gammaproteobacteria</taxon>
        <taxon>Chromatiales</taxon>
        <taxon>Granulosicoccaceae</taxon>
        <taxon>Granulosicoccus</taxon>
    </lineage>
</organism>
<evidence type="ECO:0000313" key="3">
    <source>
        <dbReference type="Proteomes" id="UP000250079"/>
    </source>
</evidence>
<feature type="domain" description="NADP-dependent oxidoreductase" evidence="1">
    <location>
        <begin position="18"/>
        <end position="320"/>
    </location>
</feature>
<dbReference type="AlphaFoldDB" id="A0A2Z2NZP7"/>
<gene>
    <name evidence="2" type="primary">pld1_3</name>
    <name evidence="2" type="ORF">IMCC3135_12580</name>
</gene>
<dbReference type="GO" id="GO:0005829">
    <property type="term" value="C:cytosol"/>
    <property type="evidence" value="ECO:0007669"/>
    <property type="project" value="TreeGrafter"/>
</dbReference>
<reference evidence="2 3" key="1">
    <citation type="submission" date="2016-12" db="EMBL/GenBank/DDBJ databases">
        <authorList>
            <person name="Song W.-J."/>
            <person name="Kurnit D.M."/>
        </authorList>
    </citation>
    <scope>NUCLEOTIDE SEQUENCE [LARGE SCALE GENOMIC DNA]</scope>
    <source>
        <strain evidence="2 3">IMCC3135</strain>
    </source>
</reference>
<dbReference type="GO" id="GO:0050235">
    <property type="term" value="F:pyridoxal 4-dehydrogenase activity"/>
    <property type="evidence" value="ECO:0007669"/>
    <property type="project" value="UniProtKB-EC"/>
</dbReference>
<protein>
    <submittedName>
        <fullName evidence="2">Pyridoxal 4-dehydrogenase</fullName>
        <ecNumber evidence="2">1.1.1.107</ecNumber>
    </submittedName>
</protein>
<dbReference type="InterPro" id="IPR020471">
    <property type="entry name" value="AKR"/>
</dbReference>
<proteinExistence type="predicted"/>
<keyword evidence="2" id="KW-0560">Oxidoreductase</keyword>
<keyword evidence="3" id="KW-1185">Reference proteome</keyword>
<dbReference type="EMBL" id="CP018632">
    <property type="protein sequence ID" value="ASJ72604.1"/>
    <property type="molecule type" value="Genomic_DNA"/>
</dbReference>
<name>A0A2Z2NZP7_9GAMM</name>
<dbReference type="InterPro" id="IPR036812">
    <property type="entry name" value="NAD(P)_OxRdtase_dom_sf"/>
</dbReference>
<dbReference type="Gene3D" id="3.20.20.100">
    <property type="entry name" value="NADP-dependent oxidoreductase domain"/>
    <property type="match status" value="1"/>
</dbReference>
<dbReference type="InterPro" id="IPR023210">
    <property type="entry name" value="NADP_OxRdtase_dom"/>
</dbReference>